<keyword evidence="4" id="KW-1185">Reference proteome</keyword>
<keyword evidence="1" id="KW-1133">Transmembrane helix</keyword>
<feature type="domain" description="Death" evidence="2">
    <location>
        <begin position="203"/>
        <end position="285"/>
    </location>
</feature>
<sequence length="317" mass="37185">MRLCTDSSSSRKLYNSRYVKKKTVLLLNKWKWKSARLWLIDDVRERANHKNSHYYYYYYYHHYFYYYRGRNITATPKTTQLAPWSSPPLVWVSLLVLLLPLVLFLKVLYRYVHLCPCLRDKKTLHTDTGQDCRPGPTTLVCTLLFPDNNLSVFVSWRNFTITEETPIADGMCPVTPDSPAHCALLLPEVKAVPDQNIPESFPAIVLYAVIKEVPLRRWKELMRLLSVADQQLERVELDMGLNSLERQYQQLRLWSQKPSAKMDDIYSALHYMELVGCAQMITESLTSWGTFENARRRCEKLAEDIQFSVEDLILLNF</sequence>
<comment type="caution">
    <text evidence="3">The sequence shown here is derived from an EMBL/GenBank/DDBJ whole genome shotgun (WGS) entry which is preliminary data.</text>
</comment>
<organism evidence="3 4">
    <name type="scientific">Mugilogobius chulae</name>
    <name type="common">yellowstripe goby</name>
    <dbReference type="NCBI Taxonomy" id="88201"/>
    <lineage>
        <taxon>Eukaryota</taxon>
        <taxon>Metazoa</taxon>
        <taxon>Chordata</taxon>
        <taxon>Craniata</taxon>
        <taxon>Vertebrata</taxon>
        <taxon>Euteleostomi</taxon>
        <taxon>Actinopterygii</taxon>
        <taxon>Neopterygii</taxon>
        <taxon>Teleostei</taxon>
        <taxon>Neoteleostei</taxon>
        <taxon>Acanthomorphata</taxon>
        <taxon>Gobiaria</taxon>
        <taxon>Gobiiformes</taxon>
        <taxon>Gobioidei</taxon>
        <taxon>Gobiidae</taxon>
        <taxon>Gobionellinae</taxon>
        <taxon>Mugilogobius</taxon>
    </lineage>
</organism>
<accession>A0AAW0NPE4</accession>
<dbReference type="Pfam" id="PF00531">
    <property type="entry name" value="Death"/>
    <property type="match status" value="1"/>
</dbReference>
<dbReference type="SMART" id="SM00005">
    <property type="entry name" value="DEATH"/>
    <property type="match status" value="1"/>
</dbReference>
<evidence type="ECO:0000259" key="2">
    <source>
        <dbReference type="PROSITE" id="PS50017"/>
    </source>
</evidence>
<dbReference type="InterPro" id="IPR022329">
    <property type="entry name" value="TNFR_25"/>
</dbReference>
<dbReference type="PANTHER" id="PTHR47220">
    <property type="entry name" value="TUMOR NECROSIS FACTOR RECEPTOR SUPERFAMILY MEMBER 25"/>
    <property type="match status" value="1"/>
</dbReference>
<dbReference type="PROSITE" id="PS50017">
    <property type="entry name" value="DEATH_DOMAIN"/>
    <property type="match status" value="1"/>
</dbReference>
<reference evidence="4" key="1">
    <citation type="submission" date="2024-04" db="EMBL/GenBank/DDBJ databases">
        <title>Salinicola lusitanus LLJ914,a marine bacterium isolated from the Okinawa Trough.</title>
        <authorList>
            <person name="Li J."/>
        </authorList>
    </citation>
    <scope>NUCLEOTIDE SEQUENCE [LARGE SCALE GENOMIC DNA]</scope>
</reference>
<dbReference type="GO" id="GO:0005886">
    <property type="term" value="C:plasma membrane"/>
    <property type="evidence" value="ECO:0007669"/>
    <property type="project" value="TreeGrafter"/>
</dbReference>
<evidence type="ECO:0000256" key="1">
    <source>
        <dbReference type="SAM" id="Phobius"/>
    </source>
</evidence>
<dbReference type="Gene3D" id="1.10.533.10">
    <property type="entry name" value="Death Domain, Fas"/>
    <property type="match status" value="1"/>
</dbReference>
<protein>
    <recommendedName>
        <fullName evidence="2">Death domain-containing protein</fullName>
    </recommendedName>
</protein>
<dbReference type="SUPFAM" id="SSF47986">
    <property type="entry name" value="DEATH domain"/>
    <property type="match status" value="1"/>
</dbReference>
<keyword evidence="1" id="KW-0812">Transmembrane</keyword>
<evidence type="ECO:0000313" key="3">
    <source>
        <dbReference type="EMBL" id="KAK7896673.1"/>
    </source>
</evidence>
<proteinExistence type="predicted"/>
<dbReference type="InterPro" id="IPR000488">
    <property type="entry name" value="Death_dom"/>
</dbReference>
<gene>
    <name evidence="3" type="ORF">WMY93_021998</name>
</gene>
<dbReference type="PANTHER" id="PTHR47220:SF1">
    <property type="entry name" value="TUMOR NECROSIS FACTOR RECEPTOR SUPERFAMILY MEMBER 25"/>
    <property type="match status" value="1"/>
</dbReference>
<feature type="transmembrane region" description="Helical" evidence="1">
    <location>
        <begin position="89"/>
        <end position="109"/>
    </location>
</feature>
<dbReference type="Proteomes" id="UP001460270">
    <property type="component" value="Unassembled WGS sequence"/>
</dbReference>
<evidence type="ECO:0000313" key="4">
    <source>
        <dbReference type="Proteomes" id="UP001460270"/>
    </source>
</evidence>
<dbReference type="AlphaFoldDB" id="A0AAW0NPE4"/>
<dbReference type="InterPro" id="IPR011029">
    <property type="entry name" value="DEATH-like_dom_sf"/>
</dbReference>
<keyword evidence="1" id="KW-0472">Membrane</keyword>
<name>A0AAW0NPE4_9GOBI</name>
<dbReference type="GO" id="GO:0007165">
    <property type="term" value="P:signal transduction"/>
    <property type="evidence" value="ECO:0007669"/>
    <property type="project" value="InterPro"/>
</dbReference>
<dbReference type="EMBL" id="JBBPFD010000015">
    <property type="protein sequence ID" value="KAK7896673.1"/>
    <property type="molecule type" value="Genomic_DNA"/>
</dbReference>